<dbReference type="PROSITE" id="PS50878">
    <property type="entry name" value="RT_POL"/>
    <property type="match status" value="1"/>
</dbReference>
<accession>A0AA38I6B7</accession>
<evidence type="ECO:0000259" key="1">
    <source>
        <dbReference type="PROSITE" id="PS50878"/>
    </source>
</evidence>
<organism evidence="2 3">
    <name type="scientific">Zophobas morio</name>
    <dbReference type="NCBI Taxonomy" id="2755281"/>
    <lineage>
        <taxon>Eukaryota</taxon>
        <taxon>Metazoa</taxon>
        <taxon>Ecdysozoa</taxon>
        <taxon>Arthropoda</taxon>
        <taxon>Hexapoda</taxon>
        <taxon>Insecta</taxon>
        <taxon>Pterygota</taxon>
        <taxon>Neoptera</taxon>
        <taxon>Endopterygota</taxon>
        <taxon>Coleoptera</taxon>
        <taxon>Polyphaga</taxon>
        <taxon>Cucujiformia</taxon>
        <taxon>Tenebrionidae</taxon>
        <taxon>Zophobas</taxon>
    </lineage>
</organism>
<evidence type="ECO:0000313" key="2">
    <source>
        <dbReference type="EMBL" id="KAJ3650042.1"/>
    </source>
</evidence>
<sequence>MTHLSWPIIPNSPYNENILDSILEGNLNQLITKPTRIRQNQAPSQTDLIFTNDLHLLTNIEYLPPLGKSDHLTIASKLQIHVAQAKNAIIKRINRTNYDKVRNDLALISWNSAFNSLNTSQMWKLFETKLSSSVKKHTSTIKIKVLPQKPWINHHLLKLIKQKKRIWEAYKRSPSENKYLDHRRFSNHVVSELKKARKIFEDNLAKSESSKKFYKYIRSSLSTKVGIPLLRKPDGNLCLSNKETADLLADEFHSNYSLETYGPFLKTIVSNRNSLSNIIITEAAIKETLKEIAKRQSAPGPDNITCQVINACIEEITTPIFCITKSSIEDATLPRQWLTANVIPIYKKGDKFAPTNYRQISLTSIICKVLETIIYKQMLTFLLHEKIIPDCQHGFLPGGSTITNMLVCVNDWTLALDSEQPRDIAYLDFSKAFDRVPKERLLFKLQSAGIRGKLLNWIRAFLSNRTFKVRVGSDFSQIRPVQNGVPQGSILGPLLFLVFTSDIPKLIHSNIAMFADDIKLYSNPLKDPGQLQSDLTTIKHWSDAWLLPLNQDKCTILRLGKDNPCVNYQINDTTIKVVAEQVDLGITVTSDLSWSSHINKICQKANKMLYLIGKTFQHISYRSAKKLYTTYVRPVLEFGGPVWYSSHVSDKNRLELTQRQATRLSFGTNRPSYEERLRLWNLPTFDQRKKRGDMIITFRILHGHFPVDLQTLFTINDDARLRGHPLKLKKEKFKTSTRQNFLPNRIFDTWNNLPQEIVEARTTNSFKNAYDDLNVANN</sequence>
<dbReference type="SUPFAM" id="SSF56672">
    <property type="entry name" value="DNA/RNA polymerases"/>
    <property type="match status" value="1"/>
</dbReference>
<evidence type="ECO:0000313" key="3">
    <source>
        <dbReference type="Proteomes" id="UP001168821"/>
    </source>
</evidence>
<dbReference type="Pfam" id="PF00078">
    <property type="entry name" value="RVT_1"/>
    <property type="match status" value="1"/>
</dbReference>
<dbReference type="InterPro" id="IPR000477">
    <property type="entry name" value="RT_dom"/>
</dbReference>
<feature type="domain" description="Reverse transcriptase" evidence="1">
    <location>
        <begin position="326"/>
        <end position="588"/>
    </location>
</feature>
<dbReference type="InterPro" id="IPR043502">
    <property type="entry name" value="DNA/RNA_pol_sf"/>
</dbReference>
<dbReference type="EMBL" id="JALNTZ010000006">
    <property type="protein sequence ID" value="KAJ3650042.1"/>
    <property type="molecule type" value="Genomic_DNA"/>
</dbReference>
<dbReference type="Proteomes" id="UP001168821">
    <property type="component" value="Unassembled WGS sequence"/>
</dbReference>
<dbReference type="CDD" id="cd01650">
    <property type="entry name" value="RT_nLTR_like"/>
    <property type="match status" value="1"/>
</dbReference>
<dbReference type="PRINTS" id="PR01345">
    <property type="entry name" value="CERVTRCPTASE"/>
</dbReference>
<dbReference type="AlphaFoldDB" id="A0AA38I6B7"/>
<dbReference type="PANTHER" id="PTHR33332">
    <property type="entry name" value="REVERSE TRANSCRIPTASE DOMAIN-CONTAINING PROTEIN"/>
    <property type="match status" value="1"/>
</dbReference>
<gene>
    <name evidence="2" type="ORF">Zmor_021753</name>
</gene>
<protein>
    <recommendedName>
        <fullName evidence="1">Reverse transcriptase domain-containing protein</fullName>
    </recommendedName>
</protein>
<dbReference type="GO" id="GO:0071897">
    <property type="term" value="P:DNA biosynthetic process"/>
    <property type="evidence" value="ECO:0007669"/>
    <property type="project" value="UniProtKB-ARBA"/>
</dbReference>
<proteinExistence type="predicted"/>
<keyword evidence="3" id="KW-1185">Reference proteome</keyword>
<name>A0AA38I6B7_9CUCU</name>
<comment type="caution">
    <text evidence="2">The sequence shown here is derived from an EMBL/GenBank/DDBJ whole genome shotgun (WGS) entry which is preliminary data.</text>
</comment>
<reference evidence="2" key="1">
    <citation type="journal article" date="2023" name="G3 (Bethesda)">
        <title>Whole genome assemblies of Zophobas morio and Tenebrio molitor.</title>
        <authorList>
            <person name="Kaur S."/>
            <person name="Stinson S.A."/>
            <person name="diCenzo G.C."/>
        </authorList>
    </citation>
    <scope>NUCLEOTIDE SEQUENCE</scope>
    <source>
        <strain evidence="2">QUZm001</strain>
    </source>
</reference>